<evidence type="ECO:0000313" key="13">
    <source>
        <dbReference type="Proteomes" id="UP000254956"/>
    </source>
</evidence>
<dbReference type="InterPro" id="IPR013785">
    <property type="entry name" value="Aldolase_TIM"/>
</dbReference>
<dbReference type="GeneID" id="97287623"/>
<dbReference type="AlphaFoldDB" id="A0A380CGC4"/>
<dbReference type="PANTHER" id="PTHR13932">
    <property type="entry name" value="COPROPORPHYRINIGEN III OXIDASE"/>
    <property type="match status" value="1"/>
</dbReference>
<dbReference type="Proteomes" id="UP000254956">
    <property type="component" value="Unassembled WGS sequence"/>
</dbReference>
<evidence type="ECO:0000256" key="1">
    <source>
        <dbReference type="ARBA" id="ARBA00006100"/>
    </source>
</evidence>
<keyword evidence="8 9" id="KW-0143">Chaperone</keyword>
<comment type="similarity">
    <text evidence="1">Belongs to the anaerobic coproporphyrinogen-III oxidase family. HemW subfamily.</text>
</comment>
<dbReference type="NCBIfam" id="TIGR00539">
    <property type="entry name" value="hemN_rel"/>
    <property type="match status" value="1"/>
</dbReference>
<dbReference type="EMBL" id="UGZE01000001">
    <property type="protein sequence ID" value="SUJ18846.1"/>
    <property type="molecule type" value="Genomic_DNA"/>
</dbReference>
<comment type="subcellular location">
    <subcellularLocation>
        <location evidence="9">Cytoplasm</location>
    </subcellularLocation>
</comment>
<dbReference type="RefSeq" id="WP_021459917.1">
    <property type="nucleotide sequence ID" value="NZ_BKAV01000007.1"/>
</dbReference>
<dbReference type="GO" id="GO:0051539">
    <property type="term" value="F:4 iron, 4 sulfur cluster binding"/>
    <property type="evidence" value="ECO:0007669"/>
    <property type="project" value="UniProtKB-UniRule"/>
</dbReference>
<dbReference type="InterPro" id="IPR034505">
    <property type="entry name" value="Coproporphyrinogen-III_oxidase"/>
</dbReference>
<evidence type="ECO:0000256" key="3">
    <source>
        <dbReference type="ARBA" id="ARBA00022617"/>
    </source>
</evidence>
<dbReference type="InterPro" id="IPR058240">
    <property type="entry name" value="rSAM_sf"/>
</dbReference>
<dbReference type="InterPro" id="IPR010723">
    <property type="entry name" value="HemN_C"/>
</dbReference>
<evidence type="ECO:0000256" key="2">
    <source>
        <dbReference type="ARBA" id="ARBA00017228"/>
    </source>
</evidence>
<feature type="domain" description="Radical SAM core" evidence="10">
    <location>
        <begin position="1"/>
        <end position="228"/>
    </location>
</feature>
<comment type="function">
    <text evidence="9">Probably acts as a heme chaperone, transferring heme to an unknown acceptor. Binds one molecule of heme per monomer, possibly covalently. Binds 1 [4Fe-4S] cluster. The cluster is coordinated with 3 cysteines and an exchangeable S-adenosyl-L-methionine.</text>
</comment>
<dbReference type="InterPro" id="IPR004559">
    <property type="entry name" value="HemW-like"/>
</dbReference>
<dbReference type="PROSITE" id="PS51918">
    <property type="entry name" value="RADICAL_SAM"/>
    <property type="match status" value="1"/>
</dbReference>
<dbReference type="SFLD" id="SFLDG01082">
    <property type="entry name" value="B12-binding_domain_containing"/>
    <property type="match status" value="1"/>
</dbReference>
<dbReference type="Pfam" id="PF06969">
    <property type="entry name" value="HemN_C"/>
    <property type="match status" value="1"/>
</dbReference>
<evidence type="ECO:0000313" key="11">
    <source>
        <dbReference type="EMBL" id="GEQ00010.1"/>
    </source>
</evidence>
<dbReference type="OrthoDB" id="9808022at2"/>
<dbReference type="SFLD" id="SFLDG01065">
    <property type="entry name" value="anaerobic_coproporphyrinogen-I"/>
    <property type="match status" value="1"/>
</dbReference>
<evidence type="ECO:0000256" key="5">
    <source>
        <dbReference type="ARBA" id="ARBA00022723"/>
    </source>
</evidence>
<reference evidence="12 13" key="1">
    <citation type="submission" date="2018-06" db="EMBL/GenBank/DDBJ databases">
        <authorList>
            <consortium name="Pathogen Informatics"/>
            <person name="Doyle S."/>
        </authorList>
    </citation>
    <scope>NUCLEOTIDE SEQUENCE [LARGE SCALE GENOMIC DNA]</scope>
    <source>
        <strain evidence="12 13">NCTC12413</strain>
    </source>
</reference>
<protein>
    <recommendedName>
        <fullName evidence="2 9">Heme chaperone HemW</fullName>
    </recommendedName>
</protein>
<dbReference type="Proteomes" id="UP000321598">
    <property type="component" value="Unassembled WGS sequence"/>
</dbReference>
<dbReference type="SFLD" id="SFLDF00562">
    <property type="entry name" value="HemN-like__clustered_with_heat"/>
    <property type="match status" value="1"/>
</dbReference>
<evidence type="ECO:0000259" key="10">
    <source>
        <dbReference type="PROSITE" id="PS51918"/>
    </source>
</evidence>
<dbReference type="GO" id="GO:0004109">
    <property type="term" value="F:coproporphyrinogen oxidase activity"/>
    <property type="evidence" value="ECO:0007669"/>
    <property type="project" value="InterPro"/>
</dbReference>
<keyword evidence="12" id="KW-0560">Oxidoreductase</keyword>
<gene>
    <name evidence="12" type="primary">hemN</name>
    <name evidence="12" type="ORF">NCTC12413_01347</name>
    <name evidence="11" type="ORF">SAR03_10470</name>
</gene>
<dbReference type="SFLD" id="SFLDS00029">
    <property type="entry name" value="Radical_SAM"/>
    <property type="match status" value="1"/>
</dbReference>
<evidence type="ECO:0000256" key="7">
    <source>
        <dbReference type="ARBA" id="ARBA00023014"/>
    </source>
</evidence>
<dbReference type="GO" id="GO:0005737">
    <property type="term" value="C:cytoplasm"/>
    <property type="evidence" value="ECO:0007669"/>
    <property type="project" value="UniProtKB-SubCell"/>
</dbReference>
<dbReference type="STRING" id="1212545.SARL_08879"/>
<reference evidence="11 14" key="2">
    <citation type="submission" date="2019-07" db="EMBL/GenBank/DDBJ databases">
        <title>Whole genome shotgun sequence of Staphylococcus arlettae NBRC 109765.</title>
        <authorList>
            <person name="Hosoyama A."/>
            <person name="Uohara A."/>
            <person name="Ohji S."/>
            <person name="Ichikawa N."/>
        </authorList>
    </citation>
    <scope>NUCLEOTIDE SEQUENCE [LARGE SCALE GENOMIC DNA]</scope>
    <source>
        <strain evidence="11 14">NBRC 109765</strain>
    </source>
</reference>
<evidence type="ECO:0000256" key="9">
    <source>
        <dbReference type="RuleBase" id="RU364116"/>
    </source>
</evidence>
<dbReference type="GO" id="GO:0046872">
    <property type="term" value="F:metal ion binding"/>
    <property type="evidence" value="ECO:0007669"/>
    <property type="project" value="UniProtKB-UniRule"/>
</dbReference>
<keyword evidence="9" id="KW-0004">4Fe-4S</keyword>
<evidence type="ECO:0000256" key="8">
    <source>
        <dbReference type="ARBA" id="ARBA00023186"/>
    </source>
</evidence>
<dbReference type="CDD" id="cd01335">
    <property type="entry name" value="Radical_SAM"/>
    <property type="match status" value="1"/>
</dbReference>
<dbReference type="SUPFAM" id="SSF102114">
    <property type="entry name" value="Radical SAM enzymes"/>
    <property type="match status" value="1"/>
</dbReference>
<name>A0A380CGC4_9STAP</name>
<evidence type="ECO:0000313" key="14">
    <source>
        <dbReference type="Proteomes" id="UP000321598"/>
    </source>
</evidence>
<evidence type="ECO:0000256" key="6">
    <source>
        <dbReference type="ARBA" id="ARBA00023004"/>
    </source>
</evidence>
<evidence type="ECO:0000256" key="4">
    <source>
        <dbReference type="ARBA" id="ARBA00022691"/>
    </source>
</evidence>
<dbReference type="GO" id="GO:0006779">
    <property type="term" value="P:porphyrin-containing compound biosynthetic process"/>
    <property type="evidence" value="ECO:0007669"/>
    <property type="project" value="InterPro"/>
</dbReference>
<keyword evidence="4 9" id="KW-0949">S-adenosyl-L-methionine</keyword>
<proteinExistence type="inferred from homology"/>
<dbReference type="EMBL" id="BKAV01000007">
    <property type="protein sequence ID" value="GEQ00010.1"/>
    <property type="molecule type" value="Genomic_DNA"/>
</dbReference>
<sequence>MEVKSAYIHIPFCVKICTYCDFNKYFIQNQPVDQYLDCLIKEMSTSKQRQLKTMFVGGGTPTALNVKQLERLLIAINETFDIETEYSFEANPDELTMEKLQLLKKYGVNRLSMGVQTFNPDLLAILGRTHGTEDIYQAVRNAREIGIESISLDLMYHLPQQTLADFQESLDLALNLDIDHISSYGLILEPKTQFYNMYRKGKLKLPNEDIGEEMYTHLIQRMKHSDLQQYELSNFGKQGHESEHNKVYWKNEGYYGFGAGASGYVDGERYTNVNPVNHYIKKIENNERPLLHSSWPTKTEQMEEEMFLGLRMNKGVNKFHFKHKFDVEIDEIFGQTLTSLVDQQLLSYYDGNYALTERGKVIGNEVFEAFLLNV</sequence>
<dbReference type="SMART" id="SM00729">
    <property type="entry name" value="Elp3"/>
    <property type="match status" value="1"/>
</dbReference>
<dbReference type="PANTHER" id="PTHR13932:SF5">
    <property type="entry name" value="RADICAL S-ADENOSYL METHIONINE DOMAIN-CONTAINING PROTEIN 1, MITOCHONDRIAL"/>
    <property type="match status" value="1"/>
</dbReference>
<keyword evidence="6 9" id="KW-0408">Iron</keyword>
<accession>A0A380CGC4</accession>
<keyword evidence="7 9" id="KW-0411">Iron-sulfur</keyword>
<organism evidence="12 13">
    <name type="scientific">Staphylococcus arlettae</name>
    <dbReference type="NCBI Taxonomy" id="29378"/>
    <lineage>
        <taxon>Bacteria</taxon>
        <taxon>Bacillati</taxon>
        <taxon>Bacillota</taxon>
        <taxon>Bacilli</taxon>
        <taxon>Bacillales</taxon>
        <taxon>Staphylococcaceae</taxon>
        <taxon>Staphylococcus</taxon>
    </lineage>
</organism>
<keyword evidence="14" id="KW-1185">Reference proteome</keyword>
<dbReference type="InterPro" id="IPR006638">
    <property type="entry name" value="Elp3/MiaA/NifB-like_rSAM"/>
</dbReference>
<keyword evidence="5 9" id="KW-0479">Metal-binding</keyword>
<dbReference type="Pfam" id="PF04055">
    <property type="entry name" value="Radical_SAM"/>
    <property type="match status" value="1"/>
</dbReference>
<evidence type="ECO:0000313" key="12">
    <source>
        <dbReference type="EMBL" id="SUJ18846.1"/>
    </source>
</evidence>
<keyword evidence="9" id="KW-0963">Cytoplasm</keyword>
<keyword evidence="3 9" id="KW-0349">Heme</keyword>
<dbReference type="InterPro" id="IPR007197">
    <property type="entry name" value="rSAM"/>
</dbReference>
<dbReference type="Gene3D" id="3.20.20.70">
    <property type="entry name" value="Aldolase class I"/>
    <property type="match status" value="1"/>
</dbReference>
<dbReference type="SFLD" id="SFLDF00288">
    <property type="entry name" value="HemN-like__clustered_with_nucl"/>
    <property type="match status" value="1"/>
</dbReference>